<dbReference type="EMBL" id="CP001079">
    <property type="protein sequence ID" value="ACM49793.1"/>
    <property type="molecule type" value="Genomic_DNA"/>
</dbReference>
<feature type="transmembrane region" description="Helical" evidence="1">
    <location>
        <begin position="20"/>
        <end position="40"/>
    </location>
</feature>
<dbReference type="STRING" id="320483.AMF_975"/>
<dbReference type="RefSeq" id="WP_012659143.1">
    <property type="nucleotide sequence ID" value="NC_012026.1"/>
</dbReference>
<reference evidence="2 3" key="1">
    <citation type="journal article" date="2009" name="BMC Genomics">
        <title>Conservation in the face of diversity: multistrain analysis of an intracellular bacterium.</title>
        <authorList>
            <person name="Dark M.J."/>
            <person name="Herndon D.R."/>
            <person name="Kappmeyer L.S."/>
            <person name="Gonzales M.P."/>
            <person name="Nordeen E."/>
            <person name="Palmer G.H."/>
            <person name="Knowles D.P. Jr."/>
            <person name="Brayton K.A."/>
        </authorList>
    </citation>
    <scope>NUCLEOTIDE SEQUENCE [LARGE SCALE GENOMIC DNA]</scope>
    <source>
        <strain evidence="2 3">Florida</strain>
    </source>
</reference>
<keyword evidence="1" id="KW-1133">Transmembrane helix</keyword>
<dbReference type="HOGENOM" id="CLU_1358117_0_0_5"/>
<evidence type="ECO:0000256" key="1">
    <source>
        <dbReference type="SAM" id="Phobius"/>
    </source>
</evidence>
<feature type="transmembrane region" description="Helical" evidence="1">
    <location>
        <begin position="79"/>
        <end position="97"/>
    </location>
</feature>
<accession>B9KH89</accession>
<keyword evidence="1" id="KW-0812">Transmembrane</keyword>
<evidence type="ECO:0000313" key="2">
    <source>
        <dbReference type="EMBL" id="ACM49793.1"/>
    </source>
</evidence>
<dbReference type="PATRIC" id="fig|320483.3.peg.1117"/>
<name>B9KH89_ANAMF</name>
<keyword evidence="3" id="KW-1185">Reference proteome</keyword>
<proteinExistence type="predicted"/>
<keyword evidence="1" id="KW-0472">Membrane</keyword>
<dbReference type="AlphaFoldDB" id="B9KH89"/>
<dbReference type="KEGG" id="amf:AMF_975"/>
<organism evidence="2 3">
    <name type="scientific">Anaplasma marginale (strain Florida)</name>
    <dbReference type="NCBI Taxonomy" id="320483"/>
    <lineage>
        <taxon>Bacteria</taxon>
        <taxon>Pseudomonadati</taxon>
        <taxon>Pseudomonadota</taxon>
        <taxon>Alphaproteobacteria</taxon>
        <taxon>Rickettsiales</taxon>
        <taxon>Anaplasmataceae</taxon>
        <taxon>Anaplasma</taxon>
    </lineage>
</organism>
<evidence type="ECO:0000313" key="3">
    <source>
        <dbReference type="Proteomes" id="UP000007307"/>
    </source>
</evidence>
<gene>
    <name evidence="2" type="ordered locus">AMF_975</name>
</gene>
<dbReference type="GeneID" id="56166511"/>
<dbReference type="Proteomes" id="UP000007307">
    <property type="component" value="Chromosome"/>
</dbReference>
<sequence>MSIIRFMMLSYLICNFDRIVVRFFFLVIYAYFSSIAFVMLHDGWSSFLLFKDPINLCTRVYSILKWYYYNREMMSFTRGLKIFLAMGGTFALQYSIWNLEWRRLPALTLRFCRRCCVSGVKSSRSMISRIGMRANLDGSDNVRRKIISAVDDILKDIWRTVSTSEDKISSDELTSLKKAFLIKISYQIDEFIRSAIESRDRQ</sequence>
<protein>
    <submittedName>
        <fullName evidence="2">Uncharacterized protein</fullName>
    </submittedName>
</protein>